<dbReference type="InterPro" id="IPR000073">
    <property type="entry name" value="AB_hydrolase_1"/>
</dbReference>
<name>A0A0B4XQ69_9GAMM</name>
<gene>
    <name evidence="3" type="ORF">S7S_10880</name>
</gene>
<feature type="domain" description="AB hydrolase-1" evidence="2">
    <location>
        <begin position="43"/>
        <end position="155"/>
    </location>
</feature>
<dbReference type="InterPro" id="IPR029058">
    <property type="entry name" value="AB_hydrolase_fold"/>
</dbReference>
<evidence type="ECO:0000259" key="2">
    <source>
        <dbReference type="Pfam" id="PF00561"/>
    </source>
</evidence>
<dbReference type="KEGG" id="apac:S7S_10880"/>
<feature type="signal peptide" evidence="1">
    <location>
        <begin position="1"/>
        <end position="25"/>
    </location>
</feature>
<evidence type="ECO:0000313" key="4">
    <source>
        <dbReference type="Proteomes" id="UP000006764"/>
    </source>
</evidence>
<dbReference type="Pfam" id="PF00561">
    <property type="entry name" value="Abhydrolase_1"/>
    <property type="match status" value="1"/>
</dbReference>
<dbReference type="Gene3D" id="3.40.50.1820">
    <property type="entry name" value="alpha/beta hydrolase"/>
    <property type="match status" value="1"/>
</dbReference>
<dbReference type="SMR" id="A0A0B4XQ69"/>
<proteinExistence type="predicted"/>
<feature type="chain" id="PRO_5002097381" evidence="1">
    <location>
        <begin position="26"/>
        <end position="318"/>
    </location>
</feature>
<accession>A0A0B4XQ69</accession>
<keyword evidence="1" id="KW-0732">Signal</keyword>
<keyword evidence="4" id="KW-1185">Reference proteome</keyword>
<dbReference type="Proteomes" id="UP000006764">
    <property type="component" value="Chromosome"/>
</dbReference>
<evidence type="ECO:0000313" key="3">
    <source>
        <dbReference type="EMBL" id="AJD48588.1"/>
    </source>
</evidence>
<dbReference type="OrthoDB" id="2004167at2"/>
<reference evidence="3 4" key="1">
    <citation type="journal article" date="2012" name="J. Bacteriol.">
        <title>Genome sequence of an alkane-degrading bacterium, Alcanivorax pacificus type strain W11-5, isolated from deep sea sediment.</title>
        <authorList>
            <person name="Lai Q."/>
            <person name="Shao Z."/>
        </authorList>
    </citation>
    <scope>NUCLEOTIDE SEQUENCE [LARGE SCALE GENOMIC DNA]</scope>
    <source>
        <strain evidence="3 4">W11-5</strain>
    </source>
</reference>
<organism evidence="3 4">
    <name type="scientific">Isoalcanivorax pacificus W11-5</name>
    <dbReference type="NCBI Taxonomy" id="391936"/>
    <lineage>
        <taxon>Bacteria</taxon>
        <taxon>Pseudomonadati</taxon>
        <taxon>Pseudomonadota</taxon>
        <taxon>Gammaproteobacteria</taxon>
        <taxon>Oceanospirillales</taxon>
        <taxon>Alcanivoracaceae</taxon>
        <taxon>Isoalcanivorax</taxon>
    </lineage>
</organism>
<dbReference type="EMBL" id="CP004387">
    <property type="protein sequence ID" value="AJD48588.1"/>
    <property type="molecule type" value="Genomic_DNA"/>
</dbReference>
<dbReference type="AlphaFoldDB" id="A0A0B4XQ69"/>
<dbReference type="STRING" id="391936.S7S_10880"/>
<dbReference type="SUPFAM" id="SSF53474">
    <property type="entry name" value="alpha/beta-Hydrolases"/>
    <property type="match status" value="1"/>
</dbReference>
<sequence length="318" mass="33807">MKKNRLCLKTALASMLVLVATSVSAQPTWMDWLFPNYTRTQHPIVLIHGMFGFDDVLGVDYFYQVGESLASGGAEVYTLQVSALNSTEVRGEQAAQQIQDILAATGASKVNIIGHSHGGPTARYVASVYPGMVASVSSVAGVNWGSSVADVYRQYLEEGSAANSFVVAIGEAFATMIDWASGGGLPQDLNASINDLSTAGSVAFNAQYPEGMPTTYCGSGAELASNGVRYYSWSGTGIYTNGLDPFDYLVLATSAAFSEPNDGLVSACSSHLGHVIRDDYYHNHFDEVNQALGTISSLAADPPTLYRQQANRLKNVGL</sequence>
<evidence type="ECO:0000256" key="1">
    <source>
        <dbReference type="SAM" id="SignalP"/>
    </source>
</evidence>
<protein>
    <submittedName>
        <fullName evidence="3">Lipase</fullName>
    </submittedName>
</protein>
<dbReference type="HOGENOM" id="CLU_062016_0_0_6"/>